<keyword evidence="3" id="KW-1185">Reference proteome</keyword>
<dbReference type="Proteomes" id="UP001232584">
    <property type="component" value="Unassembled WGS sequence"/>
</dbReference>
<feature type="transmembrane region" description="Helical" evidence="1">
    <location>
        <begin position="122"/>
        <end position="143"/>
    </location>
</feature>
<proteinExistence type="predicted"/>
<dbReference type="InterPro" id="IPR036259">
    <property type="entry name" value="MFS_trans_sf"/>
</dbReference>
<feature type="transmembrane region" description="Helical" evidence="1">
    <location>
        <begin position="92"/>
        <end position="110"/>
    </location>
</feature>
<evidence type="ECO:0000313" key="2">
    <source>
        <dbReference type="EMBL" id="MDQ0558022.1"/>
    </source>
</evidence>
<sequence>MGNTEELIELNNKYREKLNEENQEFYDDILVYIRAKSFFKDEQQIEESLLEILTDIIEVQNKGVKASDYFGKNPKEISDDILKNINNISFKGILNLFFASTGLYTLVTLLPELINPSKGVDVGKFLIGLVGIFLFAVIVINIVGETVYSDKLKRIKFGLFVLFCSYIILIVCMDRLLPPTIEVKLTGVTGIIVISILGILGTVYSLKQELFHSFLPVILSACTLGILSRVEFVKFSVNEQPGKTIVVVVMTIAMMLFYLMTYLQYRNTKKSDYR</sequence>
<keyword evidence="1" id="KW-0812">Transmembrane</keyword>
<dbReference type="SUPFAM" id="SSF103473">
    <property type="entry name" value="MFS general substrate transporter"/>
    <property type="match status" value="1"/>
</dbReference>
<keyword evidence="1" id="KW-0472">Membrane</keyword>
<name>A0ABU0N4E8_9FIRM</name>
<feature type="transmembrane region" description="Helical" evidence="1">
    <location>
        <begin position="183"/>
        <end position="206"/>
    </location>
</feature>
<dbReference type="EMBL" id="JAUSWG010000017">
    <property type="protein sequence ID" value="MDQ0558022.1"/>
    <property type="molecule type" value="Genomic_DNA"/>
</dbReference>
<protein>
    <submittedName>
        <fullName evidence="2">Membrane-anchored protein</fullName>
    </submittedName>
</protein>
<feature type="transmembrane region" description="Helical" evidence="1">
    <location>
        <begin position="244"/>
        <end position="265"/>
    </location>
</feature>
<feature type="transmembrane region" description="Helical" evidence="1">
    <location>
        <begin position="155"/>
        <end position="177"/>
    </location>
</feature>
<dbReference type="PANTHER" id="PTHR41307">
    <property type="entry name" value="MEMBRANE PROTEIN-RELATED"/>
    <property type="match status" value="1"/>
</dbReference>
<dbReference type="PANTHER" id="PTHR41307:SF1">
    <property type="entry name" value="MEMBRANE PROTEIN"/>
    <property type="match status" value="1"/>
</dbReference>
<accession>A0ABU0N4E8</accession>
<organism evidence="2 3">
    <name type="scientific">Paraclostridium ghonii</name>
    <dbReference type="NCBI Taxonomy" id="29358"/>
    <lineage>
        <taxon>Bacteria</taxon>
        <taxon>Bacillati</taxon>
        <taxon>Bacillota</taxon>
        <taxon>Clostridia</taxon>
        <taxon>Peptostreptococcales</taxon>
        <taxon>Peptostreptococcaceae</taxon>
        <taxon>Paraclostridium</taxon>
    </lineage>
</organism>
<evidence type="ECO:0000256" key="1">
    <source>
        <dbReference type="SAM" id="Phobius"/>
    </source>
</evidence>
<reference evidence="2 3" key="1">
    <citation type="submission" date="2023-07" db="EMBL/GenBank/DDBJ databases">
        <title>Genomic Encyclopedia of Type Strains, Phase IV (KMG-IV): sequencing the most valuable type-strain genomes for metagenomic binning, comparative biology and taxonomic classification.</title>
        <authorList>
            <person name="Goeker M."/>
        </authorList>
    </citation>
    <scope>NUCLEOTIDE SEQUENCE [LARGE SCALE GENOMIC DNA]</scope>
    <source>
        <strain evidence="2 3">DSM 15049</strain>
    </source>
</reference>
<comment type="caution">
    <text evidence="2">The sequence shown here is derived from an EMBL/GenBank/DDBJ whole genome shotgun (WGS) entry which is preliminary data.</text>
</comment>
<feature type="transmembrane region" description="Helical" evidence="1">
    <location>
        <begin position="213"/>
        <end position="232"/>
    </location>
</feature>
<dbReference type="SUPFAM" id="SSF158560">
    <property type="entry name" value="BH3980-like"/>
    <property type="match status" value="1"/>
</dbReference>
<gene>
    <name evidence="2" type="ORF">QOZ92_003157</name>
</gene>
<keyword evidence="1" id="KW-1133">Transmembrane helix</keyword>
<evidence type="ECO:0000313" key="3">
    <source>
        <dbReference type="Proteomes" id="UP001232584"/>
    </source>
</evidence>
<dbReference type="RefSeq" id="WP_307509924.1">
    <property type="nucleotide sequence ID" value="NZ_BAAACE010000030.1"/>
</dbReference>